<gene>
    <name evidence="2" type="primary">creD</name>
    <name evidence="2" type="ORF">ACFOOI_11665</name>
</gene>
<accession>A0ABV7YZ40</accession>
<dbReference type="PIRSF" id="PIRSF004548">
    <property type="entry name" value="CreD"/>
    <property type="match status" value="1"/>
</dbReference>
<dbReference type="PANTHER" id="PTHR30092:SF0">
    <property type="entry name" value="INNER MEMBRANE PROTEIN CRED"/>
    <property type="match status" value="1"/>
</dbReference>
<feature type="transmembrane region" description="Helical" evidence="1">
    <location>
        <begin position="12"/>
        <end position="31"/>
    </location>
</feature>
<keyword evidence="1" id="KW-0472">Membrane</keyword>
<keyword evidence="1" id="KW-1133">Transmembrane helix</keyword>
<dbReference type="Pfam" id="PF06123">
    <property type="entry name" value="CreD"/>
    <property type="match status" value="1"/>
</dbReference>
<comment type="caution">
    <text evidence="2">The sequence shown here is derived from an EMBL/GenBank/DDBJ whole genome shotgun (WGS) entry which is preliminary data.</text>
</comment>
<reference evidence="3" key="1">
    <citation type="journal article" date="2019" name="Int. J. Syst. Evol. Microbiol.">
        <title>The Global Catalogue of Microorganisms (GCM) 10K type strain sequencing project: providing services to taxonomists for standard genome sequencing and annotation.</title>
        <authorList>
            <consortium name="The Broad Institute Genomics Platform"/>
            <consortium name="The Broad Institute Genome Sequencing Center for Infectious Disease"/>
            <person name="Wu L."/>
            <person name="Ma J."/>
        </authorList>
    </citation>
    <scope>NUCLEOTIDE SEQUENCE [LARGE SCALE GENOMIC DNA]</scope>
    <source>
        <strain evidence="3">CECT 7956</strain>
    </source>
</reference>
<evidence type="ECO:0000313" key="3">
    <source>
        <dbReference type="Proteomes" id="UP001595616"/>
    </source>
</evidence>
<dbReference type="EMBL" id="JBHRYQ010000001">
    <property type="protein sequence ID" value="MFC3811311.1"/>
    <property type="molecule type" value="Genomic_DNA"/>
</dbReference>
<feature type="transmembrane region" description="Helical" evidence="1">
    <location>
        <begin position="300"/>
        <end position="318"/>
    </location>
</feature>
<keyword evidence="3" id="KW-1185">Reference proteome</keyword>
<feature type="transmembrane region" description="Helical" evidence="1">
    <location>
        <begin position="404"/>
        <end position="422"/>
    </location>
</feature>
<evidence type="ECO:0000313" key="2">
    <source>
        <dbReference type="EMBL" id="MFC3811311.1"/>
    </source>
</evidence>
<dbReference type="NCBIfam" id="NF008712">
    <property type="entry name" value="PRK11715.1-1"/>
    <property type="match status" value="1"/>
</dbReference>
<name>A0ABV7YZ40_9BACT</name>
<feature type="transmembrane region" description="Helical" evidence="1">
    <location>
        <begin position="380"/>
        <end position="398"/>
    </location>
</feature>
<dbReference type="RefSeq" id="WP_379838152.1">
    <property type="nucleotide sequence ID" value="NZ_JBHRYQ010000001.1"/>
</dbReference>
<evidence type="ECO:0000256" key="1">
    <source>
        <dbReference type="SAM" id="Phobius"/>
    </source>
</evidence>
<keyword evidence="1" id="KW-0812">Transmembrane</keyword>
<proteinExistence type="predicted"/>
<organism evidence="2 3">
    <name type="scientific">Lacihabitans lacunae</name>
    <dbReference type="NCBI Taxonomy" id="1028214"/>
    <lineage>
        <taxon>Bacteria</taxon>
        <taxon>Pseudomonadati</taxon>
        <taxon>Bacteroidota</taxon>
        <taxon>Cytophagia</taxon>
        <taxon>Cytophagales</taxon>
        <taxon>Leadbetterellaceae</taxon>
        <taxon>Lacihabitans</taxon>
    </lineage>
</organism>
<feature type="transmembrane region" description="Helical" evidence="1">
    <location>
        <begin position="348"/>
        <end position="368"/>
    </location>
</feature>
<dbReference type="PANTHER" id="PTHR30092">
    <property type="entry name" value="INNER MEMBRANE PROTEIN CRED"/>
    <property type="match status" value="1"/>
</dbReference>
<dbReference type="InterPro" id="IPR010364">
    <property type="entry name" value="Uncharacterised_IM_CreD"/>
</dbReference>
<dbReference type="Proteomes" id="UP001595616">
    <property type="component" value="Unassembled WGS sequence"/>
</dbReference>
<sequence>MEKLSFFKTKVGKGLLVGAFALFMFIPLLIVQNLVNERQNRKNEVVTEVTNQWSRGQKISSLIFQIPYEENVKQEKTVNGSQVISIVKESRMLYVSPKTFILKGQIIPEKRKKSIYEVVVYNSNLKITGSFDPLNLPNKETRIYNLEKAKVLFEVNDIRGLQKEIIININKAQLTLENSGQNGYLAQNIDLREAGLSKLDYSFDLAVRGSTNLKFNPTAANTTVELTSTWQDPGFFGAFLPSYDLDKNGFNAKWNVLELNRDFPRVFYNLEVINIADYQFGVNLVETANNYQKNERAVKYGLLIVSLTFLVFFFMEMLLSLKVNLIQYGLIGIALILFYTLLLSISEFLTFNIAYLISCIATIGLIFSFSKSLFILKQPALALAALLSILYGFIFIIIQLEDTALLIGSIGLFLILATTMYISRKVNWDN</sequence>
<feature type="transmembrane region" description="Helical" evidence="1">
    <location>
        <begin position="325"/>
        <end position="342"/>
    </location>
</feature>
<protein>
    <submittedName>
        <fullName evidence="2">Cell envelope integrity protein CreD</fullName>
    </submittedName>
</protein>